<dbReference type="InterPro" id="IPR038377">
    <property type="entry name" value="Na/Glc_symporter_sf"/>
</dbReference>
<feature type="transmembrane region" description="Helical" evidence="14">
    <location>
        <begin position="420"/>
        <end position="438"/>
    </location>
</feature>
<comment type="catalytic activity">
    <reaction evidence="12">
        <text>L-proline(in) + Na(+)(in) = L-proline(out) + Na(+)(out)</text>
        <dbReference type="Rhea" id="RHEA:28967"/>
        <dbReference type="ChEBI" id="CHEBI:29101"/>
        <dbReference type="ChEBI" id="CHEBI:60039"/>
    </reaction>
</comment>
<evidence type="ECO:0000256" key="6">
    <source>
        <dbReference type="ARBA" id="ARBA00022847"/>
    </source>
</evidence>
<keyword evidence="16" id="KW-1185">Reference proteome</keyword>
<dbReference type="EMBL" id="CP071793">
    <property type="protein sequence ID" value="QTD49166.1"/>
    <property type="molecule type" value="Genomic_DNA"/>
</dbReference>
<dbReference type="CDD" id="cd11475">
    <property type="entry name" value="SLC5sbd_PutP"/>
    <property type="match status" value="1"/>
</dbReference>
<reference evidence="15" key="1">
    <citation type="submission" date="2021-03" db="EMBL/GenBank/DDBJ databases">
        <title>Acanthopleuribacteraceae sp. M133.</title>
        <authorList>
            <person name="Wang G."/>
        </authorList>
    </citation>
    <scope>NUCLEOTIDE SEQUENCE</scope>
    <source>
        <strain evidence="15">M133</strain>
    </source>
</reference>
<keyword evidence="11 14" id="KW-0739">Sodium transport</keyword>
<evidence type="ECO:0000256" key="3">
    <source>
        <dbReference type="ARBA" id="ARBA00022448"/>
    </source>
</evidence>
<feature type="transmembrane region" description="Helical" evidence="14">
    <location>
        <begin position="188"/>
        <end position="206"/>
    </location>
</feature>
<keyword evidence="6 14" id="KW-0769">Symport</keyword>
<feature type="transmembrane region" description="Helical" evidence="14">
    <location>
        <begin position="226"/>
        <end position="253"/>
    </location>
</feature>
<dbReference type="AlphaFoldDB" id="A0A8A4TGX0"/>
<dbReference type="PROSITE" id="PS50283">
    <property type="entry name" value="NA_SOLUT_SYMP_3"/>
    <property type="match status" value="1"/>
</dbReference>
<feature type="transmembrane region" description="Helical" evidence="14">
    <location>
        <begin position="320"/>
        <end position="344"/>
    </location>
</feature>
<feature type="transmembrane region" description="Helical" evidence="14">
    <location>
        <begin position="161"/>
        <end position="181"/>
    </location>
</feature>
<keyword evidence="14" id="KW-0029">Amino-acid transport</keyword>
<evidence type="ECO:0000256" key="1">
    <source>
        <dbReference type="ARBA" id="ARBA00004651"/>
    </source>
</evidence>
<proteinExistence type="inferred from homology"/>
<evidence type="ECO:0000313" key="15">
    <source>
        <dbReference type="EMBL" id="QTD49166.1"/>
    </source>
</evidence>
<keyword evidence="4 14" id="KW-1003">Cell membrane</keyword>
<dbReference type="PANTHER" id="PTHR48086:SF3">
    <property type="entry name" value="SODIUM_PROLINE SYMPORTER"/>
    <property type="match status" value="1"/>
</dbReference>
<feature type="transmembrane region" description="Helical" evidence="14">
    <location>
        <begin position="68"/>
        <end position="92"/>
    </location>
</feature>
<keyword evidence="8 14" id="KW-0915">Sodium</keyword>
<dbReference type="GO" id="GO:0005298">
    <property type="term" value="F:proline:sodium symporter activity"/>
    <property type="evidence" value="ECO:0007669"/>
    <property type="project" value="UniProtKB-UniRule"/>
</dbReference>
<evidence type="ECO:0000256" key="14">
    <source>
        <dbReference type="RuleBase" id="RU366012"/>
    </source>
</evidence>
<dbReference type="GO" id="GO:0031402">
    <property type="term" value="F:sodium ion binding"/>
    <property type="evidence" value="ECO:0007669"/>
    <property type="project" value="UniProtKB-UniRule"/>
</dbReference>
<dbReference type="Proteomes" id="UP000663929">
    <property type="component" value="Chromosome"/>
</dbReference>
<feature type="transmembrane region" description="Helical" evidence="14">
    <location>
        <begin position="6"/>
        <end position="25"/>
    </location>
</feature>
<keyword evidence="9 14" id="KW-0406">Ion transport</keyword>
<evidence type="ECO:0000256" key="8">
    <source>
        <dbReference type="ARBA" id="ARBA00023053"/>
    </source>
</evidence>
<comment type="function">
    <text evidence="14">Catalyzes the sodium-dependent uptake of extracellular L-proline.</text>
</comment>
<keyword evidence="5 14" id="KW-0812">Transmembrane</keyword>
<gene>
    <name evidence="15" type="ORF">J3U87_26570</name>
</gene>
<evidence type="ECO:0000256" key="7">
    <source>
        <dbReference type="ARBA" id="ARBA00022989"/>
    </source>
</evidence>
<comment type="subcellular location">
    <subcellularLocation>
        <location evidence="1 14">Cell membrane</location>
        <topology evidence="1 14">Multi-pass membrane protein</topology>
    </subcellularLocation>
</comment>
<dbReference type="NCBIfam" id="TIGR00813">
    <property type="entry name" value="sss"/>
    <property type="match status" value="1"/>
</dbReference>
<dbReference type="InterPro" id="IPR011851">
    <property type="entry name" value="Na/Pro_symporter"/>
</dbReference>
<feature type="transmembrane region" description="Helical" evidence="14">
    <location>
        <begin position="364"/>
        <end position="382"/>
    </location>
</feature>
<feature type="transmembrane region" description="Helical" evidence="14">
    <location>
        <begin position="123"/>
        <end position="141"/>
    </location>
</feature>
<dbReference type="InterPro" id="IPR050277">
    <property type="entry name" value="Sodium:Solute_Symporter"/>
</dbReference>
<organism evidence="15 16">
    <name type="scientific">Sulfidibacter corallicola</name>
    <dbReference type="NCBI Taxonomy" id="2818388"/>
    <lineage>
        <taxon>Bacteria</taxon>
        <taxon>Pseudomonadati</taxon>
        <taxon>Acidobacteriota</taxon>
        <taxon>Holophagae</taxon>
        <taxon>Acanthopleuribacterales</taxon>
        <taxon>Acanthopleuribacteraceae</taxon>
        <taxon>Sulfidibacter</taxon>
    </lineage>
</organism>
<evidence type="ECO:0000256" key="5">
    <source>
        <dbReference type="ARBA" id="ARBA00022692"/>
    </source>
</evidence>
<evidence type="ECO:0000256" key="4">
    <source>
        <dbReference type="ARBA" id="ARBA00022475"/>
    </source>
</evidence>
<dbReference type="InterPro" id="IPR018212">
    <property type="entry name" value="Na/solute_symporter_CS"/>
</dbReference>
<keyword evidence="10 14" id="KW-0472">Membrane</keyword>
<feature type="transmembrane region" description="Helical" evidence="14">
    <location>
        <begin position="274"/>
        <end position="300"/>
    </location>
</feature>
<evidence type="ECO:0000313" key="16">
    <source>
        <dbReference type="Proteomes" id="UP000663929"/>
    </source>
</evidence>
<evidence type="ECO:0000256" key="2">
    <source>
        <dbReference type="ARBA" id="ARBA00006434"/>
    </source>
</evidence>
<comment type="caution">
    <text evidence="14">Lacks conserved residue(s) required for the propagation of feature annotation.</text>
</comment>
<comment type="similarity">
    <text evidence="2 13">Belongs to the sodium:solute symporter (SSF) (TC 2.A.21) family.</text>
</comment>
<evidence type="ECO:0000256" key="13">
    <source>
        <dbReference type="RuleBase" id="RU362091"/>
    </source>
</evidence>
<evidence type="ECO:0000256" key="12">
    <source>
        <dbReference type="ARBA" id="ARBA00033708"/>
    </source>
</evidence>
<evidence type="ECO:0000256" key="9">
    <source>
        <dbReference type="ARBA" id="ARBA00023065"/>
    </source>
</evidence>
<accession>A0A8A4TGX0</accession>
<dbReference type="InterPro" id="IPR001734">
    <property type="entry name" value="Na/solute_symporter"/>
</dbReference>
<sequence length="483" mass="52298">MSREQAVLGTLILYKLVLIAIGVWANRRTRSTADFYLAGRGLGPWVAAISASASSSSAWSLLGVSGAAYAWGFSAFWLFPAVLSGYLFNWLWLAPRLRRLSLADNTITLTEWLVGADNPKRQMTSTFSTLIIVFSFSFYIASQFQASGDTFATTFGLDIQTSILIGGAIILFYTLLGGFWAVSITDTLQGLLMVTSALVLPIMALWEVGGPAELWRTLGQSQPENYFSLVGPNAGFAAVGFVAGTLGIGMGYPGQPHVVNRFMALRDEAALNKAKVIALSWGTIVFLGMLVVGWCGRALFPVTDNNEQILFSIANNLFPPAIAGVMIAAILSAIMSTADSQLLVASSSLSHDLRQERAETESIWISRTAVTGICLVSVMLALFAPEKIFSRVLFAWSALGSAFGPALIVKVAGYRIRHQWLLASLAAGFFLTVFFNGLETQPPGKWPERLVPFAMALLFAWLGRDKSVPREPVLRSENADPAR</sequence>
<dbReference type="PANTHER" id="PTHR48086">
    <property type="entry name" value="SODIUM/PROLINE SYMPORTER-RELATED"/>
    <property type="match status" value="1"/>
</dbReference>
<evidence type="ECO:0000256" key="10">
    <source>
        <dbReference type="ARBA" id="ARBA00023136"/>
    </source>
</evidence>
<dbReference type="RefSeq" id="WP_237378807.1">
    <property type="nucleotide sequence ID" value="NZ_CP071793.1"/>
</dbReference>
<evidence type="ECO:0000256" key="11">
    <source>
        <dbReference type="ARBA" id="ARBA00023201"/>
    </source>
</evidence>
<dbReference type="KEGG" id="scor:J3U87_26570"/>
<dbReference type="Gene3D" id="1.20.1730.10">
    <property type="entry name" value="Sodium/glucose cotransporter"/>
    <property type="match status" value="1"/>
</dbReference>
<protein>
    <recommendedName>
        <fullName evidence="14">Sodium/proline symporter</fullName>
    </recommendedName>
    <alternativeName>
        <fullName evidence="14">Proline permease</fullName>
    </alternativeName>
</protein>
<keyword evidence="7 14" id="KW-1133">Transmembrane helix</keyword>
<feature type="transmembrane region" description="Helical" evidence="14">
    <location>
        <begin position="388"/>
        <end position="408"/>
    </location>
</feature>
<dbReference type="GO" id="GO:0015824">
    <property type="term" value="P:proline transport"/>
    <property type="evidence" value="ECO:0007669"/>
    <property type="project" value="UniProtKB-UniRule"/>
</dbReference>
<dbReference type="PROSITE" id="PS00456">
    <property type="entry name" value="NA_SOLUT_SYMP_1"/>
    <property type="match status" value="1"/>
</dbReference>
<dbReference type="Pfam" id="PF00474">
    <property type="entry name" value="SSF"/>
    <property type="match status" value="1"/>
</dbReference>
<name>A0A8A4TGX0_SULCO</name>
<dbReference type="GO" id="GO:0005886">
    <property type="term" value="C:plasma membrane"/>
    <property type="evidence" value="ECO:0007669"/>
    <property type="project" value="UniProtKB-SubCell"/>
</dbReference>
<keyword evidence="3 14" id="KW-0813">Transport</keyword>